<reference evidence="1" key="2">
    <citation type="submission" date="2019-06" db="EMBL/GenBank/DDBJ databases">
        <title>Genomics analysis of Aphanomyces spp. identifies a new class of oomycete effector associated with host adaptation.</title>
        <authorList>
            <person name="Gaulin E."/>
        </authorList>
    </citation>
    <scope>NUCLEOTIDE SEQUENCE</scope>
    <source>
        <strain evidence="1">CBS 578.67</strain>
    </source>
</reference>
<dbReference type="EMBL" id="VJMH01005110">
    <property type="protein sequence ID" value="KAF0700858.1"/>
    <property type="molecule type" value="Genomic_DNA"/>
</dbReference>
<reference evidence="2 3" key="1">
    <citation type="submission" date="2019-03" db="EMBL/GenBank/DDBJ databases">
        <authorList>
            <person name="Gaulin E."/>
            <person name="Dumas B."/>
        </authorList>
    </citation>
    <scope>NUCLEOTIDE SEQUENCE [LARGE SCALE GENOMIC DNA]</scope>
    <source>
        <strain evidence="2">CBS 568.67</strain>
    </source>
</reference>
<dbReference type="AlphaFoldDB" id="A0A485KKU4"/>
<organism evidence="2 3">
    <name type="scientific">Aphanomyces stellatus</name>
    <dbReference type="NCBI Taxonomy" id="120398"/>
    <lineage>
        <taxon>Eukaryota</taxon>
        <taxon>Sar</taxon>
        <taxon>Stramenopiles</taxon>
        <taxon>Oomycota</taxon>
        <taxon>Saprolegniomycetes</taxon>
        <taxon>Saprolegniales</taxon>
        <taxon>Verrucalvaceae</taxon>
        <taxon>Aphanomyces</taxon>
    </lineage>
</organism>
<sequence>MKVEEVTKAAAATAVGADDEKTEKLSKRLKRCGYIRRMMQQYRQKEKTDLAYLGKDVLALEFALNDLQTNPRKGRPSSYDPRAPLPWKYIADALRVEHHYVAMQKELLQERLDSVSTLVRDMSQRVATHCTPLPVRPSLLSFHFDIVLHVTLLSGLESRQLGKDWILQQMYHNTDRIFQQYAFPPMDTCHSFRDVDVRFNDDGSFVYVARHQLT</sequence>
<dbReference type="Proteomes" id="UP000332933">
    <property type="component" value="Unassembled WGS sequence"/>
</dbReference>
<protein>
    <submittedName>
        <fullName evidence="2">Aste57867_8657 protein</fullName>
    </submittedName>
</protein>
<evidence type="ECO:0000313" key="3">
    <source>
        <dbReference type="Proteomes" id="UP000332933"/>
    </source>
</evidence>
<name>A0A485KKU4_9STRA</name>
<evidence type="ECO:0000313" key="1">
    <source>
        <dbReference type="EMBL" id="KAF0700858.1"/>
    </source>
</evidence>
<keyword evidence="3" id="KW-1185">Reference proteome</keyword>
<dbReference type="EMBL" id="CAADRA010005131">
    <property type="protein sequence ID" value="VFT85543.1"/>
    <property type="molecule type" value="Genomic_DNA"/>
</dbReference>
<evidence type="ECO:0000313" key="2">
    <source>
        <dbReference type="EMBL" id="VFT85543.1"/>
    </source>
</evidence>
<gene>
    <name evidence="2" type="primary">Aste57867_8657</name>
    <name evidence="1" type="ORF">As57867_008623</name>
    <name evidence="2" type="ORF">ASTE57867_8657</name>
</gene>
<proteinExistence type="predicted"/>
<accession>A0A485KKU4</accession>